<keyword evidence="2 6" id="KW-0812">Transmembrane</keyword>
<proteinExistence type="inferred from homology"/>
<dbReference type="GO" id="GO:0043190">
    <property type="term" value="C:ATP-binding cassette (ABC) transporter complex"/>
    <property type="evidence" value="ECO:0007669"/>
    <property type="project" value="InterPro"/>
</dbReference>
<dbReference type="InterPro" id="IPR000412">
    <property type="entry name" value="ABC_2_transport"/>
</dbReference>
<dbReference type="GO" id="GO:1900753">
    <property type="term" value="P:doxorubicin transport"/>
    <property type="evidence" value="ECO:0007669"/>
    <property type="project" value="InterPro"/>
</dbReference>
<dbReference type="GeneID" id="93373735"/>
<dbReference type="PIRSF" id="PIRSF006648">
    <property type="entry name" value="DrrB"/>
    <property type="match status" value="1"/>
</dbReference>
<dbReference type="InterPro" id="IPR052902">
    <property type="entry name" value="ABC-2_transporter"/>
</dbReference>
<feature type="transmembrane region" description="Helical" evidence="6">
    <location>
        <begin position="133"/>
        <end position="152"/>
    </location>
</feature>
<dbReference type="AlphaFoldDB" id="A0A0B8NJF3"/>
<dbReference type="PANTHER" id="PTHR43027:SF1">
    <property type="entry name" value="DOXORUBICIN RESISTANCE ABC TRANSPORTER PERMEASE PROTEIN DRRC-RELATED"/>
    <property type="match status" value="1"/>
</dbReference>
<evidence type="ECO:0000256" key="4">
    <source>
        <dbReference type="ARBA" id="ARBA00023136"/>
    </source>
</evidence>
<keyword evidence="4 6" id="KW-0472">Membrane</keyword>
<gene>
    <name evidence="8" type="ORF">NSK11_contig00131-0006</name>
</gene>
<keyword evidence="9" id="KW-1185">Reference proteome</keyword>
<organism evidence="8 9">
    <name type="scientific">Nocardia seriolae</name>
    <dbReference type="NCBI Taxonomy" id="37332"/>
    <lineage>
        <taxon>Bacteria</taxon>
        <taxon>Bacillati</taxon>
        <taxon>Actinomycetota</taxon>
        <taxon>Actinomycetes</taxon>
        <taxon>Mycobacteriales</taxon>
        <taxon>Nocardiaceae</taxon>
        <taxon>Nocardia</taxon>
    </lineage>
</organism>
<comment type="subcellular location">
    <subcellularLocation>
        <location evidence="6">Cell membrane</location>
        <topology evidence="6">Multi-pass membrane protein</topology>
    </subcellularLocation>
    <subcellularLocation>
        <location evidence="1">Membrane</location>
        <topology evidence="1">Multi-pass membrane protein</topology>
    </subcellularLocation>
</comment>
<keyword evidence="6" id="KW-0813">Transport</keyword>
<dbReference type="PROSITE" id="PS51012">
    <property type="entry name" value="ABC_TM2"/>
    <property type="match status" value="1"/>
</dbReference>
<reference evidence="9" key="1">
    <citation type="submission" date="2015-07" db="EMBL/GenBank/DDBJ databases">
        <title>Nocardia seriolae U-1 whole genome shotgun sequence.</title>
        <authorList>
            <person name="Imajoh M."/>
            <person name="Fukumoto Y."/>
            <person name="Sukeda M."/>
            <person name="Yamane J."/>
            <person name="Yamasaki K."/>
            <person name="Shimizu M."/>
            <person name="Ohnishi K."/>
            <person name="Oshima S."/>
        </authorList>
    </citation>
    <scope>NUCLEOTIDE SEQUENCE [LARGE SCALE GENOMIC DNA]</scope>
    <source>
        <strain evidence="9">U-1</strain>
    </source>
</reference>
<keyword evidence="3 6" id="KW-1133">Transmembrane helix</keyword>
<feature type="transmembrane region" description="Helical" evidence="6">
    <location>
        <begin position="75"/>
        <end position="100"/>
    </location>
</feature>
<evidence type="ECO:0000256" key="6">
    <source>
        <dbReference type="RuleBase" id="RU361157"/>
    </source>
</evidence>
<evidence type="ECO:0000256" key="5">
    <source>
        <dbReference type="ARBA" id="ARBA00023251"/>
    </source>
</evidence>
<dbReference type="Proteomes" id="UP000037179">
    <property type="component" value="Unassembled WGS sequence"/>
</dbReference>
<comment type="caution">
    <text evidence="8">The sequence shown here is derived from an EMBL/GenBank/DDBJ whole genome shotgun (WGS) entry which is preliminary data.</text>
</comment>
<comment type="similarity">
    <text evidence="6">Belongs to the ABC-2 integral membrane protein family.</text>
</comment>
<sequence>MATLDRPHVDDTLVFGESSAPALLRHSWIQTQRLLLRWVRDPVTLLETLIVPCLLLLMLDIVVGSQIQKFSGHSALYGSTPMVTLVGALSGTVASGVMLGREREAGILSRFWVLPVHRGSGLAARILAEGCRIFAGTVVIIAFGMALGFRFREGPLQAFAFLWIPVLFGLAFATMVTAIAVFTAKSTLVEAVALLSSLLMFFSTGFVPLLAYPKWIQPVVRHQHMSVAVDTMRALAEGGPVAGPLTQTFAWTIGLIIVFAIPAAWGYRRASRR</sequence>
<dbReference type="InterPro" id="IPR047817">
    <property type="entry name" value="ABC2_TM_bact-type"/>
</dbReference>
<dbReference type="PANTHER" id="PTHR43027">
    <property type="entry name" value="DOXORUBICIN RESISTANCE ABC TRANSPORTER PERMEASE PROTEIN DRRC-RELATED"/>
    <property type="match status" value="1"/>
</dbReference>
<keyword evidence="6" id="KW-1003">Cell membrane</keyword>
<dbReference type="RefSeq" id="WP_033090462.1">
    <property type="nucleotide sequence ID" value="NZ_AP017900.1"/>
</dbReference>
<feature type="transmembrane region" description="Helical" evidence="6">
    <location>
        <begin position="158"/>
        <end position="184"/>
    </location>
</feature>
<dbReference type="InterPro" id="IPR004377">
    <property type="entry name" value="ABC_transpt_DrrB/DrrC"/>
</dbReference>
<keyword evidence="5" id="KW-0046">Antibiotic resistance</keyword>
<feature type="domain" description="ABC transmembrane type-2" evidence="7">
    <location>
        <begin position="43"/>
        <end position="270"/>
    </location>
</feature>
<protein>
    <recommendedName>
        <fullName evidence="6">Transport permease protein</fullName>
    </recommendedName>
</protein>
<feature type="transmembrane region" description="Helical" evidence="6">
    <location>
        <begin position="191"/>
        <end position="212"/>
    </location>
</feature>
<dbReference type="GO" id="GO:0043215">
    <property type="term" value="P:daunorubicin transport"/>
    <property type="evidence" value="ECO:0007669"/>
    <property type="project" value="InterPro"/>
</dbReference>
<evidence type="ECO:0000259" key="7">
    <source>
        <dbReference type="PROSITE" id="PS51012"/>
    </source>
</evidence>
<dbReference type="InterPro" id="IPR013525">
    <property type="entry name" value="ABC2_TM"/>
</dbReference>
<dbReference type="GO" id="GO:0140359">
    <property type="term" value="F:ABC-type transporter activity"/>
    <property type="evidence" value="ECO:0007669"/>
    <property type="project" value="InterPro"/>
</dbReference>
<evidence type="ECO:0000256" key="2">
    <source>
        <dbReference type="ARBA" id="ARBA00022692"/>
    </source>
</evidence>
<name>A0A0B8NJF3_9NOCA</name>
<feature type="transmembrane region" description="Helical" evidence="6">
    <location>
        <begin position="43"/>
        <end position="63"/>
    </location>
</feature>
<evidence type="ECO:0000256" key="3">
    <source>
        <dbReference type="ARBA" id="ARBA00022989"/>
    </source>
</evidence>
<reference evidence="8 9" key="2">
    <citation type="journal article" date="2016" name="Genome Announc.">
        <title>Draft Genome Sequence of Erythromycin- and Oxytetracycline-Sensitive Nocardia seriolae Strain U-1 (NBRC 110359).</title>
        <authorList>
            <person name="Imajoh M."/>
            <person name="Sukeda M."/>
            <person name="Shimizu M."/>
            <person name="Yamane J."/>
            <person name="Ohnishi K."/>
            <person name="Oshima S."/>
        </authorList>
    </citation>
    <scope>NUCLEOTIDE SEQUENCE [LARGE SCALE GENOMIC DNA]</scope>
    <source>
        <strain evidence="8 9">U-1</strain>
    </source>
</reference>
<evidence type="ECO:0000313" key="8">
    <source>
        <dbReference type="EMBL" id="GAP31881.1"/>
    </source>
</evidence>
<dbReference type="Pfam" id="PF01061">
    <property type="entry name" value="ABC2_membrane"/>
    <property type="match status" value="1"/>
</dbReference>
<dbReference type="EMBL" id="BBYQ01000131">
    <property type="protein sequence ID" value="GAP31881.1"/>
    <property type="molecule type" value="Genomic_DNA"/>
</dbReference>
<accession>A0A0B8NJF3</accession>
<evidence type="ECO:0000256" key="1">
    <source>
        <dbReference type="ARBA" id="ARBA00004141"/>
    </source>
</evidence>
<feature type="transmembrane region" description="Helical" evidence="6">
    <location>
        <begin position="249"/>
        <end position="267"/>
    </location>
</feature>
<evidence type="ECO:0000313" key="9">
    <source>
        <dbReference type="Proteomes" id="UP000037179"/>
    </source>
</evidence>
<dbReference type="NCBIfam" id="TIGR00025">
    <property type="entry name" value="Mtu_efflux"/>
    <property type="match status" value="1"/>
</dbReference>
<dbReference type="GO" id="GO:0046677">
    <property type="term" value="P:response to antibiotic"/>
    <property type="evidence" value="ECO:0007669"/>
    <property type="project" value="UniProtKB-KW"/>
</dbReference>